<evidence type="ECO:0000313" key="13">
    <source>
        <dbReference type="EMBL" id="KAK4208874.1"/>
    </source>
</evidence>
<evidence type="ECO:0000256" key="2">
    <source>
        <dbReference type="ARBA" id="ARBA00009877"/>
    </source>
</evidence>
<evidence type="ECO:0000256" key="3">
    <source>
        <dbReference type="ARBA" id="ARBA00022692"/>
    </source>
</evidence>
<feature type="compositionally biased region" description="Basic and acidic residues" evidence="10">
    <location>
        <begin position="439"/>
        <end position="456"/>
    </location>
</feature>
<keyword evidence="7" id="KW-0496">Mitochondrion</keyword>
<dbReference type="CDD" id="cd20069">
    <property type="entry name" value="5TM_Oxa1-like"/>
    <property type="match status" value="1"/>
</dbReference>
<keyword evidence="5" id="KW-0809">Transit peptide</keyword>
<dbReference type="Proteomes" id="UP001301769">
    <property type="component" value="Unassembled WGS sequence"/>
</dbReference>
<gene>
    <name evidence="13" type="ORF">QBC37DRAFT_64280</name>
</gene>
<evidence type="ECO:0000256" key="6">
    <source>
        <dbReference type="ARBA" id="ARBA00022989"/>
    </source>
</evidence>
<feature type="transmembrane region" description="Helical" evidence="11">
    <location>
        <begin position="316"/>
        <end position="338"/>
    </location>
</feature>
<keyword evidence="14" id="KW-1185">Reference proteome</keyword>
<evidence type="ECO:0000256" key="8">
    <source>
        <dbReference type="ARBA" id="ARBA00023136"/>
    </source>
</evidence>
<dbReference type="InterPro" id="IPR001708">
    <property type="entry name" value="YidC/ALB3/OXA1/COX18"/>
</dbReference>
<dbReference type="Pfam" id="PF02096">
    <property type="entry name" value="60KD_IMP"/>
    <property type="match status" value="1"/>
</dbReference>
<evidence type="ECO:0000256" key="7">
    <source>
        <dbReference type="ARBA" id="ARBA00023128"/>
    </source>
</evidence>
<keyword evidence="3 9" id="KW-0812">Transmembrane</keyword>
<sequence>MLPSRGLSNPALGLARIKSIPASRASLPIPVRQFSTALRIKSASRLATPRSSLSSVRTGGAFALAATSQSILSSRLQARYASTQPEAAPAVAPVTGAEIPEVTNDFGAAIDLSGSDLINMPETIGFLKQFGLDYGWGPTAMLEWYVEHIYVWTGMPWWATILTACVGIRLAIFKPSLDALVQQQKINDLKKNARYEQLDTEMKMKMAVEGLASAAPYQAEMTLIRKAAGIKMWKTMIPMINIPISYGMFRLFRGMAGLPVPSLEDGGVLWFQDLTAADPFFILPVLTAAIIYKGMMVAVPYMGAAQQKTIKLMGMVLLPLSLIFTINLSAATQLYFFMSAGLHALQSMLFYQPWFRAIFGLGPAPTPGSGPAGQPNTVAYQPPRVVDTTATPVKDDSYSTTLSSTFKSAKETVSTTFKERTSTADKKAAALRAKEYEEKRALEEKEKQLARREYKQMKRQRR</sequence>
<dbReference type="InterPro" id="IPR028055">
    <property type="entry name" value="YidC/Oxa/ALB_C"/>
</dbReference>
<evidence type="ECO:0000259" key="12">
    <source>
        <dbReference type="Pfam" id="PF02096"/>
    </source>
</evidence>
<dbReference type="EMBL" id="MU858225">
    <property type="protein sequence ID" value="KAK4208874.1"/>
    <property type="molecule type" value="Genomic_DNA"/>
</dbReference>
<name>A0AAN6XY77_9PEZI</name>
<comment type="caution">
    <text evidence="13">The sequence shown here is derived from an EMBL/GenBank/DDBJ whole genome shotgun (WGS) entry which is preliminary data.</text>
</comment>
<evidence type="ECO:0000256" key="10">
    <source>
        <dbReference type="SAM" id="MobiDB-lite"/>
    </source>
</evidence>
<keyword evidence="8 11" id="KW-0472">Membrane</keyword>
<dbReference type="GO" id="GO:0032977">
    <property type="term" value="F:membrane insertase activity"/>
    <property type="evidence" value="ECO:0007669"/>
    <property type="project" value="InterPro"/>
</dbReference>
<evidence type="ECO:0000256" key="11">
    <source>
        <dbReference type="SAM" id="Phobius"/>
    </source>
</evidence>
<protein>
    <submittedName>
        <fullName evidence="13">Mitochondrial inner membrane protein OXA1</fullName>
    </submittedName>
</protein>
<dbReference type="AlphaFoldDB" id="A0AAN6XY77"/>
<dbReference type="GO" id="GO:0032979">
    <property type="term" value="P:protein insertion into mitochondrial inner membrane from matrix"/>
    <property type="evidence" value="ECO:0007669"/>
    <property type="project" value="TreeGrafter"/>
</dbReference>
<evidence type="ECO:0000313" key="14">
    <source>
        <dbReference type="Proteomes" id="UP001301769"/>
    </source>
</evidence>
<accession>A0AAN6XY77</accession>
<reference evidence="13" key="1">
    <citation type="journal article" date="2023" name="Mol. Phylogenet. Evol.">
        <title>Genome-scale phylogeny and comparative genomics of the fungal order Sordariales.</title>
        <authorList>
            <person name="Hensen N."/>
            <person name="Bonometti L."/>
            <person name="Westerberg I."/>
            <person name="Brannstrom I.O."/>
            <person name="Guillou S."/>
            <person name="Cros-Aarteil S."/>
            <person name="Calhoun S."/>
            <person name="Haridas S."/>
            <person name="Kuo A."/>
            <person name="Mondo S."/>
            <person name="Pangilinan J."/>
            <person name="Riley R."/>
            <person name="LaButti K."/>
            <person name="Andreopoulos B."/>
            <person name="Lipzen A."/>
            <person name="Chen C."/>
            <person name="Yan M."/>
            <person name="Daum C."/>
            <person name="Ng V."/>
            <person name="Clum A."/>
            <person name="Steindorff A."/>
            <person name="Ohm R.A."/>
            <person name="Martin F."/>
            <person name="Silar P."/>
            <person name="Natvig D.O."/>
            <person name="Lalanne C."/>
            <person name="Gautier V."/>
            <person name="Ament-Velasquez S.L."/>
            <person name="Kruys A."/>
            <person name="Hutchinson M.I."/>
            <person name="Powell A.J."/>
            <person name="Barry K."/>
            <person name="Miller A.N."/>
            <person name="Grigoriev I.V."/>
            <person name="Debuchy R."/>
            <person name="Gladieux P."/>
            <person name="Hiltunen Thoren M."/>
            <person name="Johannesson H."/>
        </authorList>
    </citation>
    <scope>NUCLEOTIDE SEQUENCE</scope>
    <source>
        <strain evidence="13">PSN293</strain>
    </source>
</reference>
<reference evidence="13" key="2">
    <citation type="submission" date="2023-05" db="EMBL/GenBank/DDBJ databases">
        <authorList>
            <consortium name="Lawrence Berkeley National Laboratory"/>
            <person name="Steindorff A."/>
            <person name="Hensen N."/>
            <person name="Bonometti L."/>
            <person name="Westerberg I."/>
            <person name="Brannstrom I.O."/>
            <person name="Guillou S."/>
            <person name="Cros-Aarteil S."/>
            <person name="Calhoun S."/>
            <person name="Haridas S."/>
            <person name="Kuo A."/>
            <person name="Mondo S."/>
            <person name="Pangilinan J."/>
            <person name="Riley R."/>
            <person name="Labutti K."/>
            <person name="Andreopoulos B."/>
            <person name="Lipzen A."/>
            <person name="Chen C."/>
            <person name="Yanf M."/>
            <person name="Daum C."/>
            <person name="Ng V."/>
            <person name="Clum A."/>
            <person name="Ohm R."/>
            <person name="Martin F."/>
            <person name="Silar P."/>
            <person name="Natvig D."/>
            <person name="Lalanne C."/>
            <person name="Gautier V."/>
            <person name="Ament-Velasquez S.L."/>
            <person name="Kruys A."/>
            <person name="Hutchinson M.I."/>
            <person name="Powell A.J."/>
            <person name="Barry K."/>
            <person name="Miller A.N."/>
            <person name="Grigoriev I.V."/>
            <person name="Debuchy R."/>
            <person name="Gladieux P."/>
            <person name="Thoren M.H."/>
            <person name="Johannesson H."/>
        </authorList>
    </citation>
    <scope>NUCLEOTIDE SEQUENCE</scope>
    <source>
        <strain evidence="13">PSN293</strain>
    </source>
</reference>
<evidence type="ECO:0000256" key="5">
    <source>
        <dbReference type="ARBA" id="ARBA00022946"/>
    </source>
</evidence>
<proteinExistence type="inferred from homology"/>
<feature type="region of interest" description="Disordered" evidence="10">
    <location>
        <begin position="439"/>
        <end position="462"/>
    </location>
</feature>
<comment type="similarity">
    <text evidence="2 9">Belongs to the OXA1/ALB3/YidC family.</text>
</comment>
<dbReference type="PANTHER" id="PTHR12428">
    <property type="entry name" value="OXA1"/>
    <property type="match status" value="1"/>
</dbReference>
<evidence type="ECO:0000256" key="4">
    <source>
        <dbReference type="ARBA" id="ARBA00022792"/>
    </source>
</evidence>
<comment type="subcellular location">
    <subcellularLocation>
        <location evidence="9">Membrane</location>
        <topology evidence="9">Multi-pass membrane protein</topology>
    </subcellularLocation>
    <subcellularLocation>
        <location evidence="1">Mitochondrion inner membrane</location>
        <topology evidence="1">Multi-pass membrane protein</topology>
    </subcellularLocation>
</comment>
<dbReference type="GO" id="GO:0005743">
    <property type="term" value="C:mitochondrial inner membrane"/>
    <property type="evidence" value="ECO:0007669"/>
    <property type="project" value="UniProtKB-SubCell"/>
</dbReference>
<dbReference type="PANTHER" id="PTHR12428:SF66">
    <property type="entry name" value="MITOCHONDRIAL INNER MEMBRANE PROTEIN OXA1L"/>
    <property type="match status" value="1"/>
</dbReference>
<keyword evidence="4" id="KW-0999">Mitochondrion inner membrane</keyword>
<feature type="transmembrane region" description="Helical" evidence="11">
    <location>
        <begin position="280"/>
        <end position="304"/>
    </location>
</feature>
<feature type="domain" description="Membrane insertase YidC/Oxa/ALB C-terminal" evidence="12">
    <location>
        <begin position="157"/>
        <end position="351"/>
    </location>
</feature>
<evidence type="ECO:0000256" key="1">
    <source>
        <dbReference type="ARBA" id="ARBA00004448"/>
    </source>
</evidence>
<keyword evidence="6 11" id="KW-1133">Transmembrane helix</keyword>
<feature type="transmembrane region" description="Helical" evidence="11">
    <location>
        <begin position="149"/>
        <end position="172"/>
    </location>
</feature>
<organism evidence="13 14">
    <name type="scientific">Rhypophila decipiens</name>
    <dbReference type="NCBI Taxonomy" id="261697"/>
    <lineage>
        <taxon>Eukaryota</taxon>
        <taxon>Fungi</taxon>
        <taxon>Dikarya</taxon>
        <taxon>Ascomycota</taxon>
        <taxon>Pezizomycotina</taxon>
        <taxon>Sordariomycetes</taxon>
        <taxon>Sordariomycetidae</taxon>
        <taxon>Sordariales</taxon>
        <taxon>Naviculisporaceae</taxon>
        <taxon>Rhypophila</taxon>
    </lineage>
</organism>
<evidence type="ECO:0000256" key="9">
    <source>
        <dbReference type="RuleBase" id="RU003945"/>
    </source>
</evidence>